<accession>A0ABZ2F9B5</accession>
<name>A0ABZ2F9B5_METCP</name>
<sequence>MSADTFHETTNQVINRVTAWTLAAVELLEIADRHPEQPGARDPERLRVIADTLADVSAELRNLVVEGGAA</sequence>
<organism evidence="1 2">
    <name type="scientific">Methylococcus capsulatus</name>
    <dbReference type="NCBI Taxonomy" id="414"/>
    <lineage>
        <taxon>Bacteria</taxon>
        <taxon>Pseudomonadati</taxon>
        <taxon>Pseudomonadota</taxon>
        <taxon>Gammaproteobacteria</taxon>
        <taxon>Methylococcales</taxon>
        <taxon>Methylococcaceae</taxon>
        <taxon>Methylococcus</taxon>
    </lineage>
</organism>
<dbReference type="Proteomes" id="UP001359308">
    <property type="component" value="Chromosome"/>
</dbReference>
<protein>
    <submittedName>
        <fullName evidence="1">Uncharacterized protein</fullName>
    </submittedName>
</protein>
<gene>
    <name evidence="1" type="ORF">N4J17_04115</name>
</gene>
<keyword evidence="2" id="KW-1185">Reference proteome</keyword>
<dbReference type="RefSeq" id="WP_198323060.1">
    <property type="nucleotide sequence ID" value="NZ_CP104311.1"/>
</dbReference>
<evidence type="ECO:0000313" key="1">
    <source>
        <dbReference type="EMBL" id="WWF02807.1"/>
    </source>
</evidence>
<reference evidence="1 2" key="1">
    <citation type="submission" date="2022-09" db="EMBL/GenBank/DDBJ databases">
        <authorList>
            <person name="Giprobiosintez L."/>
        </authorList>
    </citation>
    <scope>NUCLEOTIDE SEQUENCE [LARGE SCALE GENOMIC DNA]</scope>
    <source>
        <strain evidence="2">VKPM-B-12549 (GBS-15)</strain>
    </source>
</reference>
<evidence type="ECO:0000313" key="2">
    <source>
        <dbReference type="Proteomes" id="UP001359308"/>
    </source>
</evidence>
<dbReference type="EMBL" id="CP104311">
    <property type="protein sequence ID" value="WWF02807.1"/>
    <property type="molecule type" value="Genomic_DNA"/>
</dbReference>
<proteinExistence type="predicted"/>